<accession>A0A0A0KAK3</accession>
<dbReference type="OMA" id="QTRIVKY"/>
<dbReference type="eggNOG" id="KOG2084">
    <property type="taxonomic scope" value="Eukaryota"/>
</dbReference>
<protein>
    <submittedName>
        <fullName evidence="1">Uncharacterized protein</fullName>
    </submittedName>
</protein>
<reference evidence="1 2" key="4">
    <citation type="journal article" date="2011" name="BMC Genomics">
        <title>RNA-Seq improves annotation of protein-coding genes in the cucumber genome.</title>
        <authorList>
            <person name="Li Z."/>
            <person name="Zhang Z."/>
            <person name="Yan P."/>
            <person name="Huang S."/>
            <person name="Fei Z."/>
            <person name="Lin K."/>
        </authorList>
    </citation>
    <scope>NUCLEOTIDE SEQUENCE [LARGE SCALE GENOMIC DNA]</scope>
    <source>
        <strain evidence="2">cv. 9930</strain>
    </source>
</reference>
<dbReference type="EMBL" id="CM002927">
    <property type="protein sequence ID" value="KGN45864.1"/>
    <property type="molecule type" value="Genomic_DNA"/>
</dbReference>
<dbReference type="PANTHER" id="PTHR47780:SF1">
    <property type="entry name" value="PROTEIN SET DOMAIN GROUP 41"/>
    <property type="match status" value="1"/>
</dbReference>
<proteinExistence type="predicted"/>
<dbReference type="PANTHER" id="PTHR47780">
    <property type="entry name" value="PROTEIN SET DOMAIN GROUP 41"/>
    <property type="match status" value="1"/>
</dbReference>
<dbReference type="Gramene" id="KGN45864">
    <property type="protein sequence ID" value="KGN45864"/>
    <property type="gene ID" value="Csa_6G014840"/>
</dbReference>
<evidence type="ECO:0000313" key="1">
    <source>
        <dbReference type="EMBL" id="KGN45864.1"/>
    </source>
</evidence>
<dbReference type="Gene3D" id="2.170.270.10">
    <property type="entry name" value="SET domain"/>
    <property type="match status" value="1"/>
</dbReference>
<sequence>MEMEMIAVEDIEMAEDISPPLFPLTSALHDSFLFTHCSSCFSLLPNPPISHSIPLHYCSLKCSLSHSDPLTDAFFSIHPFPDASSDTSDLRASLRLLHLLLSHPSPSLSPPPDRIYGLLTNRHKLMTPQNDSEVFLKLREGANAIAALRRKNYADIPPGTALEEAVLCLVLTNAVDVQDSIGQTIGIAVYASTFSWINHSCSPNACYRFETPSDSVTTRFRIAPSCTDFMSDEGSCRQMGNVRSNILDFIREGALLNGNGPRVVVRSIKRIKKGEAVTIAYCDLLQPKARRQSELWSRYQFVCSCQRCSAVPLTYVDHALQEISSVKVELLDSTPISNFDHDTAVRRIDEYVDNAITEYLSTSSPESCCEKLQNLLTFGFHDEQVEDGEGKQHVSLRLHPLHFLLLNAYTALTSAYKVRSCDLVALSSEMDKDNGNRHNALTMGKTSAAYALFLAGATHRLFLFEPSLVASAANCWVVAGESLLILARHSSLWATTTNTSNWVFPLGKRMCYNCSWVDEFNASRIHGQPVQADFREFSIGISNCIASISQKCWSSLTHGCPYLKAFTGPFDFSWPKTNEQDICGRGIDHSCACSKTQDVCLECKPQDSNQERESISGLGIHCLYYGGYLASICYGHHSHLASQIQNILNDLN</sequence>
<name>A0A0A0KAK3_CUCSA</name>
<dbReference type="Proteomes" id="UP000029981">
    <property type="component" value="Chromosome 6"/>
</dbReference>
<reference evidence="1 2" key="3">
    <citation type="journal article" date="2010" name="BMC Genomics">
        <title>Transcriptome sequencing and comparative analysis of cucumber flowers with different sex types.</title>
        <authorList>
            <person name="Guo S."/>
            <person name="Zheng Y."/>
            <person name="Joung J.G."/>
            <person name="Liu S."/>
            <person name="Zhang Z."/>
            <person name="Crasta O.R."/>
            <person name="Sobral B.W."/>
            <person name="Xu Y."/>
            <person name="Huang S."/>
            <person name="Fei Z."/>
        </authorList>
    </citation>
    <scope>NUCLEOTIDE SEQUENCE [LARGE SCALE GENOMIC DNA]</scope>
    <source>
        <strain evidence="2">cv. 9930</strain>
    </source>
</reference>
<gene>
    <name evidence="1" type="ORF">Csa_6G014840</name>
</gene>
<reference evidence="1 2" key="2">
    <citation type="journal article" date="2009" name="PLoS ONE">
        <title>An integrated genetic and cytogenetic map of the cucumber genome.</title>
        <authorList>
            <person name="Ren Y."/>
            <person name="Zhang Z."/>
            <person name="Liu J."/>
            <person name="Staub J.E."/>
            <person name="Han Y."/>
            <person name="Cheng Z."/>
            <person name="Li X."/>
            <person name="Lu J."/>
            <person name="Miao H."/>
            <person name="Kang H."/>
            <person name="Xie B."/>
            <person name="Gu X."/>
            <person name="Wang X."/>
            <person name="Du Y."/>
            <person name="Jin W."/>
            <person name="Huang S."/>
        </authorList>
    </citation>
    <scope>NUCLEOTIDE SEQUENCE [LARGE SCALE GENOMIC DNA]</scope>
    <source>
        <strain evidence="2">cv. 9930</strain>
    </source>
</reference>
<evidence type="ECO:0000313" key="2">
    <source>
        <dbReference type="Proteomes" id="UP000029981"/>
    </source>
</evidence>
<dbReference type="STRING" id="3659.A0A0A0KAK3"/>
<reference evidence="1 2" key="1">
    <citation type="journal article" date="2009" name="Nat. Genet.">
        <title>The genome of the cucumber, Cucumis sativus L.</title>
        <authorList>
            <person name="Huang S."/>
            <person name="Li R."/>
            <person name="Zhang Z."/>
            <person name="Li L."/>
            <person name="Gu X."/>
            <person name="Fan W."/>
            <person name="Lucas W.J."/>
            <person name="Wang X."/>
            <person name="Xie B."/>
            <person name="Ni P."/>
            <person name="Ren Y."/>
            <person name="Zhu H."/>
            <person name="Li J."/>
            <person name="Lin K."/>
            <person name="Jin W."/>
            <person name="Fei Z."/>
            <person name="Li G."/>
            <person name="Staub J."/>
            <person name="Kilian A."/>
            <person name="van der Vossen E.A."/>
            <person name="Wu Y."/>
            <person name="Guo J."/>
            <person name="He J."/>
            <person name="Jia Z."/>
            <person name="Ren Y."/>
            <person name="Tian G."/>
            <person name="Lu Y."/>
            <person name="Ruan J."/>
            <person name="Qian W."/>
            <person name="Wang M."/>
            <person name="Huang Q."/>
            <person name="Li B."/>
            <person name="Xuan Z."/>
            <person name="Cao J."/>
            <person name="Asan"/>
            <person name="Wu Z."/>
            <person name="Zhang J."/>
            <person name="Cai Q."/>
            <person name="Bai Y."/>
            <person name="Zhao B."/>
            <person name="Han Y."/>
            <person name="Li Y."/>
            <person name="Li X."/>
            <person name="Wang S."/>
            <person name="Shi Q."/>
            <person name="Liu S."/>
            <person name="Cho W.K."/>
            <person name="Kim J.Y."/>
            <person name="Xu Y."/>
            <person name="Heller-Uszynska K."/>
            <person name="Miao H."/>
            <person name="Cheng Z."/>
            <person name="Zhang S."/>
            <person name="Wu J."/>
            <person name="Yang Y."/>
            <person name="Kang H."/>
            <person name="Li M."/>
            <person name="Liang H."/>
            <person name="Ren X."/>
            <person name="Shi Z."/>
            <person name="Wen M."/>
            <person name="Jian M."/>
            <person name="Yang H."/>
            <person name="Zhang G."/>
            <person name="Yang Z."/>
            <person name="Chen R."/>
            <person name="Liu S."/>
            <person name="Li J."/>
            <person name="Ma L."/>
            <person name="Liu H."/>
            <person name="Zhou Y."/>
            <person name="Zhao J."/>
            <person name="Fang X."/>
            <person name="Li G."/>
            <person name="Fang L."/>
            <person name="Li Y."/>
            <person name="Liu D."/>
            <person name="Zheng H."/>
            <person name="Zhang Y."/>
            <person name="Qin N."/>
            <person name="Li Z."/>
            <person name="Yang G."/>
            <person name="Yang S."/>
            <person name="Bolund L."/>
            <person name="Kristiansen K."/>
            <person name="Zheng H."/>
            <person name="Li S."/>
            <person name="Zhang X."/>
            <person name="Yang H."/>
            <person name="Wang J."/>
            <person name="Sun R."/>
            <person name="Zhang B."/>
            <person name="Jiang S."/>
            <person name="Wang J."/>
            <person name="Du Y."/>
            <person name="Li S."/>
        </authorList>
    </citation>
    <scope>NUCLEOTIDE SEQUENCE [LARGE SCALE GENOMIC DNA]</scope>
    <source>
        <strain evidence="2">cv. 9930</strain>
    </source>
</reference>
<organism evidence="1 2">
    <name type="scientific">Cucumis sativus</name>
    <name type="common">Cucumber</name>
    <dbReference type="NCBI Taxonomy" id="3659"/>
    <lineage>
        <taxon>Eukaryota</taxon>
        <taxon>Viridiplantae</taxon>
        <taxon>Streptophyta</taxon>
        <taxon>Embryophyta</taxon>
        <taxon>Tracheophyta</taxon>
        <taxon>Spermatophyta</taxon>
        <taxon>Magnoliopsida</taxon>
        <taxon>eudicotyledons</taxon>
        <taxon>Gunneridae</taxon>
        <taxon>Pentapetalae</taxon>
        <taxon>rosids</taxon>
        <taxon>fabids</taxon>
        <taxon>Cucurbitales</taxon>
        <taxon>Cucurbitaceae</taxon>
        <taxon>Benincaseae</taxon>
        <taxon>Cucumis</taxon>
    </lineage>
</organism>
<keyword evidence="2" id="KW-1185">Reference proteome</keyword>
<dbReference type="CDD" id="cd20071">
    <property type="entry name" value="SET_SMYD"/>
    <property type="match status" value="1"/>
</dbReference>
<dbReference type="AlphaFoldDB" id="A0A0A0KAK3"/>
<dbReference type="SUPFAM" id="SSF82199">
    <property type="entry name" value="SET domain"/>
    <property type="match status" value="1"/>
</dbReference>
<dbReference type="InterPro" id="IPR046341">
    <property type="entry name" value="SET_dom_sf"/>
</dbReference>